<name>A0A367ZCH2_9BACT</name>
<dbReference type="Pfam" id="PF13946">
    <property type="entry name" value="DUF4214"/>
    <property type="match status" value="1"/>
</dbReference>
<organism evidence="4 5">
    <name type="scientific">Candidatus Ozemobacter sibiricus</name>
    <dbReference type="NCBI Taxonomy" id="2268124"/>
    <lineage>
        <taxon>Bacteria</taxon>
        <taxon>Candidatus Ozemobacteria</taxon>
        <taxon>Candidatus Ozemobacterales</taxon>
        <taxon>Candidatus Ozemobacteraceae</taxon>
        <taxon>Candidatus Ozemobacter</taxon>
    </lineage>
</organism>
<feature type="region of interest" description="Disordered" evidence="2">
    <location>
        <begin position="515"/>
        <end position="560"/>
    </location>
</feature>
<dbReference type="Proteomes" id="UP000252355">
    <property type="component" value="Unassembled WGS sequence"/>
</dbReference>
<dbReference type="InterPro" id="IPR038255">
    <property type="entry name" value="PBS_linker_sf"/>
</dbReference>
<protein>
    <recommendedName>
        <fullName evidence="3">DUF4214 domain-containing protein</fullName>
    </recommendedName>
</protein>
<feature type="compositionally biased region" description="Low complexity" evidence="2">
    <location>
        <begin position="533"/>
        <end position="560"/>
    </location>
</feature>
<evidence type="ECO:0000313" key="5">
    <source>
        <dbReference type="Proteomes" id="UP000252355"/>
    </source>
</evidence>
<evidence type="ECO:0000256" key="1">
    <source>
        <dbReference type="SAM" id="Coils"/>
    </source>
</evidence>
<dbReference type="EMBL" id="QOQW01000038">
    <property type="protein sequence ID" value="RCK75793.1"/>
    <property type="molecule type" value="Genomic_DNA"/>
</dbReference>
<comment type="caution">
    <text evidence="4">The sequence shown here is derived from an EMBL/GenBank/DDBJ whole genome shotgun (WGS) entry which is preliminary data.</text>
</comment>
<sequence>MSPLTRMRWLMMGLVVVQALVLAGLGYAQVSDSSDFKFPDPNDTEAITRLPFNKHIEYLRILKARKDWEALEQACYIYLKYHHPDSIPSPGYPTFQPEEKYRYYLEAFALKAEAQANQGKYLEAAQTVRDQHAYRPDPKNVERTLEYHRLHDAQKKIFDLEMQAANDRLKARQKALEMSQALDSLLKEMQAEKSMTPEKMKEYQARFKKLHEGIKAQLTLAIDYKYPPDLPPVVLSKSQNEALKKIRDAMADVEKKVESSLKNAEQSLLEIVKKFELTWTGLESQLKQLVDLQARISKLQEAMNRILAGDLTAAAIKELLAMKAELDKLMKEHEGLFNKIVDGFMNADAFMKLKPEEQKRFLELLVQVMGARQKILETNAALDRKIKDLEQRKTYDLYAMTNEEYVFHLYKHILGRNPEYAGFQYWLDQLKKGVKREQLVTYFFFSKEFLSKHDLYKMSDEQYVYFLYKFILKRAPDKEGFKHHLTALKNGTVSREVLVQHFMFSPEYLGVKPVVKGPPEPAPGPAPVPPATTDPATGATTGTESSGSDSAPASSLTDSF</sequence>
<reference evidence="4 5" key="1">
    <citation type="submission" date="2018-05" db="EMBL/GenBank/DDBJ databases">
        <title>A metagenomic window into the 2 km-deep terrestrial subsurface aquifer revealed taxonomically and functionally diverse microbial community comprising novel uncultured bacterial lineages.</title>
        <authorList>
            <person name="Kadnikov V.V."/>
            <person name="Mardanov A.V."/>
            <person name="Beletsky A.V."/>
            <person name="Banks D."/>
            <person name="Pimenov N.V."/>
            <person name="Frank Y.A."/>
            <person name="Karnachuk O.V."/>
            <person name="Ravin N.V."/>
        </authorList>
    </citation>
    <scope>NUCLEOTIDE SEQUENCE [LARGE SCALE GENOMIC DNA]</scope>
    <source>
        <strain evidence="4">BY5</strain>
    </source>
</reference>
<gene>
    <name evidence="4" type="ORF">OZSIB_3736</name>
</gene>
<evidence type="ECO:0000313" key="4">
    <source>
        <dbReference type="EMBL" id="RCK75793.1"/>
    </source>
</evidence>
<evidence type="ECO:0000259" key="3">
    <source>
        <dbReference type="Pfam" id="PF13946"/>
    </source>
</evidence>
<evidence type="ECO:0000256" key="2">
    <source>
        <dbReference type="SAM" id="MobiDB-lite"/>
    </source>
</evidence>
<proteinExistence type="predicted"/>
<feature type="compositionally biased region" description="Pro residues" evidence="2">
    <location>
        <begin position="516"/>
        <end position="532"/>
    </location>
</feature>
<feature type="coiled-coil region" evidence="1">
    <location>
        <begin position="236"/>
        <end position="339"/>
    </location>
</feature>
<feature type="domain" description="DUF4214" evidence="3">
    <location>
        <begin position="443"/>
        <end position="508"/>
    </location>
</feature>
<dbReference type="InterPro" id="IPR025282">
    <property type="entry name" value="DUF4214"/>
</dbReference>
<dbReference type="Gene3D" id="1.10.3130.20">
    <property type="entry name" value="Phycobilisome linker domain"/>
    <property type="match status" value="1"/>
</dbReference>
<keyword evidence="1" id="KW-0175">Coiled coil</keyword>
<dbReference type="AlphaFoldDB" id="A0A367ZCH2"/>
<accession>A0A367ZCH2</accession>